<gene>
    <name evidence="11" type="ORF">H9712_03820</name>
</gene>
<dbReference type="FunFam" id="3.30.565.10:FF:000006">
    <property type="entry name" value="Sensor histidine kinase WalK"/>
    <property type="match status" value="1"/>
</dbReference>
<keyword evidence="8 9" id="KW-0472">Membrane</keyword>
<dbReference type="Gene3D" id="3.30.565.10">
    <property type="entry name" value="Histidine kinase-like ATPase, C-terminal domain"/>
    <property type="match status" value="1"/>
</dbReference>
<dbReference type="InterPro" id="IPR003661">
    <property type="entry name" value="HisK_dim/P_dom"/>
</dbReference>
<dbReference type="GO" id="GO:0005886">
    <property type="term" value="C:plasma membrane"/>
    <property type="evidence" value="ECO:0007669"/>
    <property type="project" value="TreeGrafter"/>
</dbReference>
<keyword evidence="7" id="KW-0902">Two-component regulatory system</keyword>
<dbReference type="InterPro" id="IPR005467">
    <property type="entry name" value="His_kinase_dom"/>
</dbReference>
<dbReference type="CDD" id="cd00082">
    <property type="entry name" value="HisKA"/>
    <property type="match status" value="1"/>
</dbReference>
<dbReference type="InterPro" id="IPR004358">
    <property type="entry name" value="Sig_transdc_His_kin-like_C"/>
</dbReference>
<dbReference type="GO" id="GO:0000155">
    <property type="term" value="F:phosphorelay sensor kinase activity"/>
    <property type="evidence" value="ECO:0007669"/>
    <property type="project" value="InterPro"/>
</dbReference>
<feature type="transmembrane region" description="Helical" evidence="9">
    <location>
        <begin position="163"/>
        <end position="185"/>
    </location>
</feature>
<reference evidence="11" key="1">
    <citation type="journal article" date="2021" name="PeerJ">
        <title>Extensive microbial diversity within the chicken gut microbiome revealed by metagenomics and culture.</title>
        <authorList>
            <person name="Gilroy R."/>
            <person name="Ravi A."/>
            <person name="Getino M."/>
            <person name="Pursley I."/>
            <person name="Horton D.L."/>
            <person name="Alikhan N.F."/>
            <person name="Baker D."/>
            <person name="Gharbi K."/>
            <person name="Hall N."/>
            <person name="Watson M."/>
            <person name="Adriaenssens E.M."/>
            <person name="Foster-Nyarko E."/>
            <person name="Jarju S."/>
            <person name="Secka A."/>
            <person name="Antonio M."/>
            <person name="Oren A."/>
            <person name="Chaudhuri R.R."/>
            <person name="La Ragione R."/>
            <person name="Hildebrand F."/>
            <person name="Pallen M.J."/>
        </authorList>
    </citation>
    <scope>NUCLEOTIDE SEQUENCE</scope>
    <source>
        <strain evidence="11">CHK192-8294</strain>
    </source>
</reference>
<evidence type="ECO:0000256" key="1">
    <source>
        <dbReference type="ARBA" id="ARBA00000085"/>
    </source>
</evidence>
<dbReference type="GO" id="GO:0016036">
    <property type="term" value="P:cellular response to phosphate starvation"/>
    <property type="evidence" value="ECO:0007669"/>
    <property type="project" value="TreeGrafter"/>
</dbReference>
<evidence type="ECO:0000256" key="5">
    <source>
        <dbReference type="ARBA" id="ARBA00022679"/>
    </source>
</evidence>
<dbReference type="PRINTS" id="PR00344">
    <property type="entry name" value="BCTRLSENSOR"/>
</dbReference>
<keyword evidence="5" id="KW-0808">Transferase</keyword>
<dbReference type="SMART" id="SM00388">
    <property type="entry name" value="HisKA"/>
    <property type="match status" value="1"/>
</dbReference>
<dbReference type="InterPro" id="IPR050351">
    <property type="entry name" value="BphY/WalK/GraS-like"/>
</dbReference>
<dbReference type="Gene3D" id="1.10.287.130">
    <property type="match status" value="1"/>
</dbReference>
<dbReference type="CDD" id="cd00075">
    <property type="entry name" value="HATPase"/>
    <property type="match status" value="1"/>
</dbReference>
<proteinExistence type="predicted"/>
<dbReference type="Proteomes" id="UP000823921">
    <property type="component" value="Unassembled WGS sequence"/>
</dbReference>
<organism evidence="11 12">
    <name type="scientific">Candidatus Flavonifractor intestinigallinarum</name>
    <dbReference type="NCBI Taxonomy" id="2838586"/>
    <lineage>
        <taxon>Bacteria</taxon>
        <taxon>Bacillati</taxon>
        <taxon>Bacillota</taxon>
        <taxon>Clostridia</taxon>
        <taxon>Eubacteriales</taxon>
        <taxon>Oscillospiraceae</taxon>
        <taxon>Flavonifractor</taxon>
    </lineage>
</organism>
<name>A0A9D2SBE4_9FIRM</name>
<evidence type="ECO:0000256" key="6">
    <source>
        <dbReference type="ARBA" id="ARBA00022777"/>
    </source>
</evidence>
<keyword evidence="9" id="KW-1133">Transmembrane helix</keyword>
<evidence type="ECO:0000256" key="7">
    <source>
        <dbReference type="ARBA" id="ARBA00023012"/>
    </source>
</evidence>
<dbReference type="Pfam" id="PF00512">
    <property type="entry name" value="HisKA"/>
    <property type="match status" value="1"/>
</dbReference>
<evidence type="ECO:0000259" key="10">
    <source>
        <dbReference type="PROSITE" id="PS50109"/>
    </source>
</evidence>
<dbReference type="EMBL" id="DWXO01000038">
    <property type="protein sequence ID" value="HJB80090.1"/>
    <property type="molecule type" value="Genomic_DNA"/>
</dbReference>
<reference evidence="11" key="2">
    <citation type="submission" date="2021-04" db="EMBL/GenBank/DDBJ databases">
        <authorList>
            <person name="Gilroy R."/>
        </authorList>
    </citation>
    <scope>NUCLEOTIDE SEQUENCE</scope>
    <source>
        <strain evidence="11">CHK192-8294</strain>
    </source>
</reference>
<dbReference type="FunFam" id="1.10.287.130:FF:000001">
    <property type="entry name" value="Two-component sensor histidine kinase"/>
    <property type="match status" value="1"/>
</dbReference>
<evidence type="ECO:0000256" key="8">
    <source>
        <dbReference type="ARBA" id="ARBA00023136"/>
    </source>
</evidence>
<comment type="catalytic activity">
    <reaction evidence="1">
        <text>ATP + protein L-histidine = ADP + protein N-phospho-L-histidine.</text>
        <dbReference type="EC" id="2.7.13.3"/>
    </reaction>
</comment>
<dbReference type="InterPro" id="IPR036097">
    <property type="entry name" value="HisK_dim/P_sf"/>
</dbReference>
<accession>A0A9D2SBE4</accession>
<protein>
    <recommendedName>
        <fullName evidence="3">histidine kinase</fullName>
        <ecNumber evidence="3">2.7.13.3</ecNumber>
    </recommendedName>
</protein>
<feature type="domain" description="Histidine kinase" evidence="10">
    <location>
        <begin position="201"/>
        <end position="418"/>
    </location>
</feature>
<dbReference type="SMART" id="SM00387">
    <property type="entry name" value="HATPase_c"/>
    <property type="match status" value="1"/>
</dbReference>
<evidence type="ECO:0000256" key="2">
    <source>
        <dbReference type="ARBA" id="ARBA00004370"/>
    </source>
</evidence>
<dbReference type="EC" id="2.7.13.3" evidence="3"/>
<sequence length="418" mass="46034">MIRRLRWKFILINLLLVGLVLTVVFVLLLTSNARRLADQGSAALHMALNRGDDELPPRFEIGAPPEQENRYGDSNASMIPVFSVTVEDGTVVSINDGGHVDVSEETAAQAAQEAMDAEQDSGVLSDLGLRFLMEEKPDGTIRIAFADLSWERSTLRTLFLTCLLIWLLAMAAFFFVSLFLASLALRPVEKAWKQQRQFIADASHELKTPLTVILANTGIVLAHPSDTVDSQSKWLGYTQEEARQMKGLVEDLLFLAKSDSARLPTHPAQVDLSQLVQGCLLPFEPVAFEAGVALESHIDPGLTLTGDEGQLRRLVRILLDNAVKYAGPPHPAVRVALTRQQDKLRLTVHNTGDPIPPEHLPHLFERFYRADAARDRAQGGYGLGLAIAKSITETHRGRISVTSTPDSGTTFTVLLPRR</sequence>
<evidence type="ECO:0000313" key="11">
    <source>
        <dbReference type="EMBL" id="HJB80090.1"/>
    </source>
</evidence>
<dbReference type="InterPro" id="IPR003594">
    <property type="entry name" value="HATPase_dom"/>
</dbReference>
<dbReference type="InterPro" id="IPR036890">
    <property type="entry name" value="HATPase_C_sf"/>
</dbReference>
<dbReference type="Pfam" id="PF02518">
    <property type="entry name" value="HATPase_c"/>
    <property type="match status" value="1"/>
</dbReference>
<evidence type="ECO:0000256" key="9">
    <source>
        <dbReference type="SAM" id="Phobius"/>
    </source>
</evidence>
<dbReference type="GO" id="GO:0004721">
    <property type="term" value="F:phosphoprotein phosphatase activity"/>
    <property type="evidence" value="ECO:0007669"/>
    <property type="project" value="TreeGrafter"/>
</dbReference>
<comment type="subcellular location">
    <subcellularLocation>
        <location evidence="2">Membrane</location>
    </subcellularLocation>
</comment>
<evidence type="ECO:0000256" key="4">
    <source>
        <dbReference type="ARBA" id="ARBA00022553"/>
    </source>
</evidence>
<dbReference type="PROSITE" id="PS50109">
    <property type="entry name" value="HIS_KIN"/>
    <property type="match status" value="1"/>
</dbReference>
<evidence type="ECO:0000313" key="12">
    <source>
        <dbReference type="Proteomes" id="UP000823921"/>
    </source>
</evidence>
<dbReference type="PANTHER" id="PTHR45453:SF1">
    <property type="entry name" value="PHOSPHATE REGULON SENSOR PROTEIN PHOR"/>
    <property type="match status" value="1"/>
</dbReference>
<keyword evidence="6 11" id="KW-0418">Kinase</keyword>
<dbReference type="SUPFAM" id="SSF47384">
    <property type="entry name" value="Homodimeric domain of signal transducing histidine kinase"/>
    <property type="match status" value="1"/>
</dbReference>
<comment type="caution">
    <text evidence="11">The sequence shown here is derived from an EMBL/GenBank/DDBJ whole genome shotgun (WGS) entry which is preliminary data.</text>
</comment>
<keyword evidence="9" id="KW-0812">Transmembrane</keyword>
<dbReference type="PANTHER" id="PTHR45453">
    <property type="entry name" value="PHOSPHATE REGULON SENSOR PROTEIN PHOR"/>
    <property type="match status" value="1"/>
</dbReference>
<evidence type="ECO:0000256" key="3">
    <source>
        <dbReference type="ARBA" id="ARBA00012438"/>
    </source>
</evidence>
<dbReference type="SUPFAM" id="SSF55874">
    <property type="entry name" value="ATPase domain of HSP90 chaperone/DNA topoisomerase II/histidine kinase"/>
    <property type="match status" value="1"/>
</dbReference>
<keyword evidence="4" id="KW-0597">Phosphoprotein</keyword>
<dbReference type="AlphaFoldDB" id="A0A9D2SBE4"/>